<evidence type="ECO:0000256" key="1">
    <source>
        <dbReference type="SAM" id="MobiDB-lite"/>
    </source>
</evidence>
<feature type="compositionally biased region" description="Polar residues" evidence="1">
    <location>
        <begin position="200"/>
        <end position="209"/>
    </location>
</feature>
<gene>
    <name evidence="2" type="ORF">PHMEG_00011519</name>
</gene>
<evidence type="ECO:0008006" key="4">
    <source>
        <dbReference type="Google" id="ProtNLM"/>
    </source>
</evidence>
<protein>
    <recommendedName>
        <fullName evidence="4">Retrotransposon gag domain-containing protein</fullName>
    </recommendedName>
</protein>
<dbReference type="Proteomes" id="UP000198211">
    <property type="component" value="Unassembled WGS sequence"/>
</dbReference>
<reference evidence="3" key="1">
    <citation type="submission" date="2017-03" db="EMBL/GenBank/DDBJ databases">
        <title>Phytopthora megakarya and P. palmivora, two closely related causual agents of cacao black pod achieved similar genome size and gene model numbers by different mechanisms.</title>
        <authorList>
            <person name="Ali S."/>
            <person name="Shao J."/>
            <person name="Larry D.J."/>
            <person name="Kronmiller B."/>
            <person name="Shen D."/>
            <person name="Strem M.D."/>
            <person name="Melnick R.L."/>
            <person name="Guiltinan M.J."/>
            <person name="Tyler B.M."/>
            <person name="Meinhardt L.W."/>
            <person name="Bailey B.A."/>
        </authorList>
    </citation>
    <scope>NUCLEOTIDE SEQUENCE [LARGE SCALE GENOMIC DNA]</scope>
    <source>
        <strain evidence="3">zdho120</strain>
    </source>
</reference>
<feature type="region of interest" description="Disordered" evidence="1">
    <location>
        <begin position="175"/>
        <end position="209"/>
    </location>
</feature>
<evidence type="ECO:0000313" key="2">
    <source>
        <dbReference type="EMBL" id="OWZ14923.1"/>
    </source>
</evidence>
<dbReference type="EMBL" id="NBNE01001232">
    <property type="protein sequence ID" value="OWZ14923.1"/>
    <property type="molecule type" value="Genomic_DNA"/>
</dbReference>
<name>A0A225WB15_9STRA</name>
<organism evidence="2 3">
    <name type="scientific">Phytophthora megakarya</name>
    <dbReference type="NCBI Taxonomy" id="4795"/>
    <lineage>
        <taxon>Eukaryota</taxon>
        <taxon>Sar</taxon>
        <taxon>Stramenopiles</taxon>
        <taxon>Oomycota</taxon>
        <taxon>Peronosporomycetes</taxon>
        <taxon>Peronosporales</taxon>
        <taxon>Peronosporaceae</taxon>
        <taxon>Phytophthora</taxon>
    </lineage>
</organism>
<sequence>MVVPKATQGGTTTMTIRPFVTTSLLDDYDEKASHSEHTRWWERFQTLAFQGGWSDKMKVYELRLKLSSSARNWRSQLSPHVRRGWTRFSKEFKVKYCKSKMSDSENNAAESPPDFLCRLNAAADHADIRYKKSERRREQHVKRFTHRLADSQLKNIPKSQRFKSMDNLEYVLKQQEDDWDDDRQSGSSTNTRLQGGQPPSGATQDQISRTSVCHPEWRCV</sequence>
<keyword evidence="3" id="KW-1185">Reference proteome</keyword>
<feature type="compositionally biased region" description="Polar residues" evidence="1">
    <location>
        <begin position="185"/>
        <end position="194"/>
    </location>
</feature>
<evidence type="ECO:0000313" key="3">
    <source>
        <dbReference type="Proteomes" id="UP000198211"/>
    </source>
</evidence>
<proteinExistence type="predicted"/>
<dbReference type="OrthoDB" id="126782at2759"/>
<accession>A0A225WB15</accession>
<comment type="caution">
    <text evidence="2">The sequence shown here is derived from an EMBL/GenBank/DDBJ whole genome shotgun (WGS) entry which is preliminary data.</text>
</comment>
<dbReference type="AlphaFoldDB" id="A0A225WB15"/>